<name>A0ABM4UHF5_COFAR</name>
<protein>
    <submittedName>
        <fullName evidence="3">Uncharacterized protein</fullName>
    </submittedName>
</protein>
<organism evidence="2 3">
    <name type="scientific">Coffea arabica</name>
    <name type="common">Arabian coffee</name>
    <dbReference type="NCBI Taxonomy" id="13443"/>
    <lineage>
        <taxon>Eukaryota</taxon>
        <taxon>Viridiplantae</taxon>
        <taxon>Streptophyta</taxon>
        <taxon>Embryophyta</taxon>
        <taxon>Tracheophyta</taxon>
        <taxon>Spermatophyta</taxon>
        <taxon>Magnoliopsida</taxon>
        <taxon>eudicotyledons</taxon>
        <taxon>Gunneridae</taxon>
        <taxon>Pentapetalae</taxon>
        <taxon>asterids</taxon>
        <taxon>lamiids</taxon>
        <taxon>Gentianales</taxon>
        <taxon>Rubiaceae</taxon>
        <taxon>Ixoroideae</taxon>
        <taxon>Gardenieae complex</taxon>
        <taxon>Bertiereae - Coffeeae clade</taxon>
        <taxon>Coffeeae</taxon>
        <taxon>Coffea</taxon>
    </lineage>
</organism>
<reference evidence="3" key="1">
    <citation type="submission" date="2025-08" db="UniProtKB">
        <authorList>
            <consortium name="RefSeq"/>
        </authorList>
    </citation>
    <scope>IDENTIFICATION</scope>
    <source>
        <tissue evidence="3">Leaves</tissue>
    </source>
</reference>
<feature type="region of interest" description="Disordered" evidence="1">
    <location>
        <begin position="1"/>
        <end position="20"/>
    </location>
</feature>
<proteinExistence type="predicted"/>
<dbReference type="GeneID" id="140007664"/>
<evidence type="ECO:0000313" key="2">
    <source>
        <dbReference type="Proteomes" id="UP001652660"/>
    </source>
</evidence>
<evidence type="ECO:0000256" key="1">
    <source>
        <dbReference type="SAM" id="MobiDB-lite"/>
    </source>
</evidence>
<evidence type="ECO:0000313" key="3">
    <source>
        <dbReference type="RefSeq" id="XP_071906714.1"/>
    </source>
</evidence>
<sequence>MAESLSKSVRSRGGRGGQGTCECTHCGLKNHNRDTCWDLVGKPPRFANAVIIDKAESSSSAQGSQKTLTTSEEDYVKFLQYQVTNHVSLPSVSLAQKGDDSWIMDFGATDHMSGFEDKENDWWRA</sequence>
<accession>A0ABM4UHF5</accession>
<dbReference type="RefSeq" id="XP_071906714.1">
    <property type="nucleotide sequence ID" value="XM_072050613.1"/>
</dbReference>
<keyword evidence="2" id="KW-1185">Reference proteome</keyword>
<dbReference type="Proteomes" id="UP001652660">
    <property type="component" value="Chromosome 5c"/>
</dbReference>
<gene>
    <name evidence="3" type="primary">LOC140007664</name>
</gene>